<dbReference type="InterPro" id="IPR014917">
    <property type="entry name" value="DUF1800"/>
</dbReference>
<dbReference type="EMBL" id="UOEU01000828">
    <property type="protein sequence ID" value="VAW41200.1"/>
    <property type="molecule type" value="Genomic_DNA"/>
</dbReference>
<sequence>MALSRRDFLRLGGLTAVAAGTVGCDVIGRNIAQNELPDTVAIPTAVSSNAPRTQPAADVPSQLVNPVRRLLNRAGYGPAPGETERVTQLGLAAYLEEQLNYEAVEDSANDLLMRNLTLYHMDVSQLIEEEPKDATIELIGSTFVRAIYSKRQVYEAMVEFWSDHFNIYLRKQQMMPLAKIVDDRDVIRPFALGNFRDLLGASAKSPAMLLYLDNIQNEKSHPNENYARELLELHTLGVDAGYSQQDVQEVARILTGWTFARRGRKRGEFVFEPDRHDFGEKQVLGRTFPADRGEEEVEELLDLLADHPATANFIATKLVRRFVADAPPADLVTQVSEAFQQSGGDIKTVLRIIFLSEQFATAPSKLKRPHTYMVSVLRTLHTDFRLGRGRAIANWMEMMGQPLFHWPPPNGYPDVSAAWVANLLPRWNFALALLHNEISGAEVPLADILAAGRA</sequence>
<gene>
    <name evidence="1" type="ORF">MNBD_CHLOROFLEXI01-3109</name>
</gene>
<feature type="non-terminal residue" evidence="1">
    <location>
        <position position="454"/>
    </location>
</feature>
<protein>
    <recommendedName>
        <fullName evidence="2">DUF1800 domain-containing protein</fullName>
    </recommendedName>
</protein>
<organism evidence="1">
    <name type="scientific">hydrothermal vent metagenome</name>
    <dbReference type="NCBI Taxonomy" id="652676"/>
    <lineage>
        <taxon>unclassified sequences</taxon>
        <taxon>metagenomes</taxon>
        <taxon>ecological metagenomes</taxon>
    </lineage>
</organism>
<dbReference type="Pfam" id="PF08811">
    <property type="entry name" value="DUF1800"/>
    <property type="match status" value="1"/>
</dbReference>
<evidence type="ECO:0008006" key="2">
    <source>
        <dbReference type="Google" id="ProtNLM"/>
    </source>
</evidence>
<evidence type="ECO:0000313" key="1">
    <source>
        <dbReference type="EMBL" id="VAW41200.1"/>
    </source>
</evidence>
<name>A0A3B0VKX9_9ZZZZ</name>
<dbReference type="AlphaFoldDB" id="A0A3B0VKX9"/>
<proteinExistence type="predicted"/>
<accession>A0A3B0VKX9</accession>
<dbReference type="PROSITE" id="PS51318">
    <property type="entry name" value="TAT"/>
    <property type="match status" value="1"/>
</dbReference>
<dbReference type="PROSITE" id="PS51257">
    <property type="entry name" value="PROKAR_LIPOPROTEIN"/>
    <property type="match status" value="1"/>
</dbReference>
<dbReference type="InterPro" id="IPR006311">
    <property type="entry name" value="TAT_signal"/>
</dbReference>
<reference evidence="1" key="1">
    <citation type="submission" date="2018-06" db="EMBL/GenBank/DDBJ databases">
        <authorList>
            <person name="Zhirakovskaya E."/>
        </authorList>
    </citation>
    <scope>NUCLEOTIDE SEQUENCE</scope>
</reference>